<dbReference type="RefSeq" id="WP_197079088.1">
    <property type="nucleotide sequence ID" value="NZ_CP046457.1"/>
</dbReference>
<keyword evidence="6" id="KW-0975">Bacterial flagellum</keyword>
<dbReference type="GO" id="GO:0005576">
    <property type="term" value="C:extracellular region"/>
    <property type="evidence" value="ECO:0007669"/>
    <property type="project" value="UniProtKB-SubCell"/>
</dbReference>
<reference evidence="10" key="1">
    <citation type="journal article" date="2019" name="Microbiology">
        <title>Complete Genome Sequence of an Uncultured Bacterium of the Candidate Phylum Bipolaricaulota.</title>
        <authorList>
            <person name="Kadnikov V.V."/>
            <person name="Mardanov A.V."/>
            <person name="Beletsky A.V."/>
            <person name="Frank Y.A."/>
            <person name="Karnachuk O.V."/>
            <person name="Ravin N.V."/>
        </authorList>
    </citation>
    <scope>NUCLEOTIDE SEQUENCE [LARGE SCALE GENOMIC DNA]</scope>
</reference>
<dbReference type="SUPFAM" id="SSF64518">
    <property type="entry name" value="Phase 1 flagellin"/>
    <property type="match status" value="1"/>
</dbReference>
<dbReference type="GO" id="GO:0005198">
    <property type="term" value="F:structural molecule activity"/>
    <property type="evidence" value="ECO:0007669"/>
    <property type="project" value="InterPro"/>
</dbReference>
<proteinExistence type="inferred from homology"/>
<evidence type="ECO:0000256" key="1">
    <source>
        <dbReference type="ARBA" id="ARBA00004365"/>
    </source>
</evidence>
<evidence type="ECO:0000256" key="6">
    <source>
        <dbReference type="ARBA" id="ARBA00023143"/>
    </source>
</evidence>
<dbReference type="Pfam" id="PF22638">
    <property type="entry name" value="FlgK_D1"/>
    <property type="match status" value="1"/>
</dbReference>
<dbReference type="Pfam" id="PF06429">
    <property type="entry name" value="Flg_bbr_C"/>
    <property type="match status" value="1"/>
</dbReference>
<feature type="domain" description="Flagellar basal-body/hook protein C-terminal" evidence="7">
    <location>
        <begin position="695"/>
        <end position="734"/>
    </location>
</feature>
<dbReference type="EMBL" id="CP046457">
    <property type="protein sequence ID" value="QGU00434.1"/>
    <property type="molecule type" value="Genomic_DNA"/>
</dbReference>
<keyword evidence="9" id="KW-0969">Cilium</keyword>
<dbReference type="AlphaFoldDB" id="A0A6I6DHL6"/>
<evidence type="ECO:0000259" key="8">
    <source>
        <dbReference type="Pfam" id="PF22638"/>
    </source>
</evidence>
<evidence type="ECO:0000313" key="9">
    <source>
        <dbReference type="EMBL" id="QGU00434.1"/>
    </source>
</evidence>
<keyword evidence="10" id="KW-1185">Reference proteome</keyword>
<protein>
    <recommendedName>
        <fullName evidence="4">Flagellar hook-associated protein 1</fullName>
    </recommendedName>
</protein>
<dbReference type="Proteomes" id="UP000426444">
    <property type="component" value="Chromosome"/>
</dbReference>
<dbReference type="InterPro" id="IPR010930">
    <property type="entry name" value="Flg_bb/hook_C_dom"/>
</dbReference>
<keyword evidence="9" id="KW-0282">Flagellum</keyword>
<dbReference type="PANTHER" id="PTHR30033:SF1">
    <property type="entry name" value="FLAGELLAR HOOK-ASSOCIATED PROTEIN 1"/>
    <property type="match status" value="1"/>
</dbReference>
<dbReference type="InterPro" id="IPR053927">
    <property type="entry name" value="FlgK_helical"/>
</dbReference>
<gene>
    <name evidence="9" type="ORF">SYNTR_1840</name>
</gene>
<dbReference type="InterPro" id="IPR002371">
    <property type="entry name" value="FlgK"/>
</dbReference>
<sequence>MSNFMSLEIGKRSIMTHQTALSVTGHNVSNANTPGYSRQVANITTNRPWHAPMLAGNAPAGQIGTGVKVEDIQRMRDAFLDYQIRNENKTAGYWDSVQQNLSRVEVILNEPSEEGLRAVMDMFWESWQDLSVNPESESVRAVVAELGETVADAFNNTHRQLFELKEDVNSNVKIKIDEINSLADQITDLNEQIQGISIAGKQPNDLLDKRDMLLEELSQITDINVYEEPHYENGGQTQSYSGMVTVQIGGRTLVQGHNYTPLSTKQDENGMHMPVWSDTGAKANINGGELRGLLDSRGKTDLEQDANSNYKGIIQEMIDDLNKLAKTVIIGTNDVHRGGYSLNNKSGTPDGTNFFKMPKNPDDIENWAQLMSLDTTIKNDSNNIAAASNRTWEDGEKVNFGDGSNALKIAQLKQHMKTDKNAFKTGEFEGNNFPKEIGGEMLVNIQGIEDLIKIEIPEQEIKDLNELATAIQQQLDNNETLRNEDIKINVRLDGNTIIFESPNSRFHGVEDGENDDGLLANFDTDDIKAVLNSNYTVFASETDLEFGENIDGALTFQFDGEEDETISININEDDFDDINDLVVAIQEKLDEDEINVNVRADGDTLLFYSQDPDFKGVIDGDGDEDGNDFLFGDDEPVEINQVQITNINENLIKNATTDDFWRSVAANVGVKSQEAKRMVTNQEQLLGELENKRQSYSGVSLDEEMTNMIKYQHAYNAASRYITTIDEAIETIVNRMGLVGR</sequence>
<accession>A0A6I6DHL6</accession>
<evidence type="ECO:0000256" key="3">
    <source>
        <dbReference type="ARBA" id="ARBA00009677"/>
    </source>
</evidence>
<dbReference type="KEGG" id="salq:SYNTR_1840"/>
<feature type="domain" description="Flagellar hook-associated protein FlgK helical" evidence="8">
    <location>
        <begin position="101"/>
        <end position="348"/>
    </location>
</feature>
<dbReference type="NCBIfam" id="TIGR02492">
    <property type="entry name" value="flgK_ends"/>
    <property type="match status" value="1"/>
</dbReference>
<evidence type="ECO:0000256" key="5">
    <source>
        <dbReference type="ARBA" id="ARBA00022525"/>
    </source>
</evidence>
<name>A0A6I6DHL6_9FIRM</name>
<organism evidence="9 10">
    <name type="scientific">Candidatus Syntrophocurvum alkaliphilum</name>
    <dbReference type="NCBI Taxonomy" id="2293317"/>
    <lineage>
        <taxon>Bacteria</taxon>
        <taxon>Bacillati</taxon>
        <taxon>Bacillota</taxon>
        <taxon>Clostridia</taxon>
        <taxon>Eubacteriales</taxon>
        <taxon>Syntrophomonadaceae</taxon>
        <taxon>Candidatus Syntrophocurvum</taxon>
    </lineage>
</organism>
<comment type="subcellular location">
    <subcellularLocation>
        <location evidence="1">Bacterial flagellum</location>
    </subcellularLocation>
    <subcellularLocation>
        <location evidence="2">Secreted</location>
    </subcellularLocation>
</comment>
<evidence type="ECO:0000313" key="10">
    <source>
        <dbReference type="Proteomes" id="UP000426444"/>
    </source>
</evidence>
<dbReference type="GO" id="GO:0044780">
    <property type="term" value="P:bacterial-type flagellum assembly"/>
    <property type="evidence" value="ECO:0007669"/>
    <property type="project" value="InterPro"/>
</dbReference>
<dbReference type="GO" id="GO:0009424">
    <property type="term" value="C:bacterial-type flagellum hook"/>
    <property type="evidence" value="ECO:0007669"/>
    <property type="project" value="InterPro"/>
</dbReference>
<evidence type="ECO:0000256" key="4">
    <source>
        <dbReference type="ARBA" id="ARBA00016244"/>
    </source>
</evidence>
<dbReference type="PANTHER" id="PTHR30033">
    <property type="entry name" value="FLAGELLAR HOOK-ASSOCIATED PROTEIN 1"/>
    <property type="match status" value="1"/>
</dbReference>
<evidence type="ECO:0000259" key="7">
    <source>
        <dbReference type="Pfam" id="PF06429"/>
    </source>
</evidence>
<comment type="similarity">
    <text evidence="3">Belongs to the flagella basal body rod proteins family.</text>
</comment>
<keyword evidence="9" id="KW-0966">Cell projection</keyword>
<evidence type="ECO:0000256" key="2">
    <source>
        <dbReference type="ARBA" id="ARBA00004613"/>
    </source>
</evidence>
<keyword evidence="5" id="KW-0964">Secreted</keyword>
<dbReference type="PRINTS" id="PR01005">
    <property type="entry name" value="FLGHOOKAP1"/>
</dbReference>